<dbReference type="InterPro" id="IPR001789">
    <property type="entry name" value="Sig_transdc_resp-reg_receiver"/>
</dbReference>
<dbReference type="InterPro" id="IPR003661">
    <property type="entry name" value="HisK_dim/P_dom"/>
</dbReference>
<keyword evidence="9 13" id="KW-1133">Transmembrane helix</keyword>
<dbReference type="InterPro" id="IPR036890">
    <property type="entry name" value="HATPase_C_sf"/>
</dbReference>
<evidence type="ECO:0000256" key="5">
    <source>
        <dbReference type="ARBA" id="ARBA00022553"/>
    </source>
</evidence>
<dbReference type="SMART" id="SM00388">
    <property type="entry name" value="HisKA"/>
    <property type="match status" value="1"/>
</dbReference>
<keyword evidence="4" id="KW-1003">Cell membrane</keyword>
<evidence type="ECO:0000256" key="11">
    <source>
        <dbReference type="PROSITE-ProRule" id="PRU00169"/>
    </source>
</evidence>
<dbReference type="Gene3D" id="3.30.450.20">
    <property type="entry name" value="PAS domain"/>
    <property type="match status" value="3"/>
</dbReference>
<dbReference type="CDD" id="cd12912">
    <property type="entry name" value="PDC2_MCP_like"/>
    <property type="match status" value="1"/>
</dbReference>
<dbReference type="InterPro" id="IPR005467">
    <property type="entry name" value="His_kinase_dom"/>
</dbReference>
<dbReference type="SMART" id="SM00387">
    <property type="entry name" value="HATPase_c"/>
    <property type="match status" value="1"/>
</dbReference>
<dbReference type="SMART" id="SM00448">
    <property type="entry name" value="REC"/>
    <property type="match status" value="1"/>
</dbReference>
<evidence type="ECO:0000256" key="8">
    <source>
        <dbReference type="ARBA" id="ARBA00022777"/>
    </source>
</evidence>
<dbReference type="GO" id="GO:0005886">
    <property type="term" value="C:plasma membrane"/>
    <property type="evidence" value="ECO:0007669"/>
    <property type="project" value="UniProtKB-SubCell"/>
</dbReference>
<dbReference type="SUPFAM" id="SSF47384">
    <property type="entry name" value="Homodimeric domain of signal transducing histidine kinase"/>
    <property type="match status" value="1"/>
</dbReference>
<evidence type="ECO:0000256" key="2">
    <source>
        <dbReference type="ARBA" id="ARBA00004651"/>
    </source>
</evidence>
<keyword evidence="5 11" id="KW-0597">Phosphoprotein</keyword>
<evidence type="ECO:0000256" key="9">
    <source>
        <dbReference type="ARBA" id="ARBA00022989"/>
    </source>
</evidence>
<dbReference type="RefSeq" id="WP_201350279.1">
    <property type="nucleotide sequence ID" value="NZ_AP014546.1"/>
</dbReference>
<dbReference type="PROSITE" id="PS50113">
    <property type="entry name" value="PAC"/>
    <property type="match status" value="1"/>
</dbReference>
<dbReference type="Gene3D" id="6.10.340.10">
    <property type="match status" value="1"/>
</dbReference>
<feature type="domain" description="HAMP" evidence="17">
    <location>
        <begin position="362"/>
        <end position="414"/>
    </location>
</feature>
<keyword evidence="6" id="KW-0808">Transferase</keyword>
<dbReference type="InterPro" id="IPR000700">
    <property type="entry name" value="PAS-assoc_C"/>
</dbReference>
<dbReference type="PROSITE" id="PS50109">
    <property type="entry name" value="HIS_KIN"/>
    <property type="match status" value="1"/>
</dbReference>
<feature type="transmembrane region" description="Helical" evidence="13">
    <location>
        <begin position="342"/>
        <end position="364"/>
    </location>
</feature>
<dbReference type="Pfam" id="PF00672">
    <property type="entry name" value="HAMP"/>
    <property type="match status" value="1"/>
</dbReference>
<comment type="catalytic activity">
    <reaction evidence="1">
        <text>ATP + protein L-histidine = ADP + protein N-phospho-L-histidine.</text>
        <dbReference type="EC" id="2.7.13.3"/>
    </reaction>
</comment>
<dbReference type="Gene3D" id="1.10.287.130">
    <property type="match status" value="1"/>
</dbReference>
<name>A0A7R6SVQ5_9GAMM</name>
<dbReference type="Proteomes" id="UP000595332">
    <property type="component" value="Chromosome"/>
</dbReference>
<comment type="subcellular location">
    <subcellularLocation>
        <location evidence="2">Cell membrane</location>
        <topology evidence="2">Multi-pass membrane protein</topology>
    </subcellularLocation>
</comment>
<evidence type="ECO:0000259" key="15">
    <source>
        <dbReference type="PROSITE" id="PS50110"/>
    </source>
</evidence>
<feature type="transmembrane region" description="Helical" evidence="13">
    <location>
        <begin position="12"/>
        <end position="34"/>
    </location>
</feature>
<dbReference type="PROSITE" id="PS50110">
    <property type="entry name" value="RESPONSE_REGULATORY"/>
    <property type="match status" value="1"/>
</dbReference>
<dbReference type="SMART" id="SM00304">
    <property type="entry name" value="HAMP"/>
    <property type="match status" value="1"/>
</dbReference>
<feature type="coiled-coil region" evidence="12">
    <location>
        <begin position="399"/>
        <end position="433"/>
    </location>
</feature>
<evidence type="ECO:0000313" key="19">
    <source>
        <dbReference type="Proteomes" id="UP000595332"/>
    </source>
</evidence>
<dbReference type="InterPro" id="IPR003594">
    <property type="entry name" value="HATPase_dom"/>
</dbReference>
<dbReference type="Pfam" id="PF02518">
    <property type="entry name" value="HATPase_c"/>
    <property type="match status" value="1"/>
</dbReference>
<evidence type="ECO:0000256" key="3">
    <source>
        <dbReference type="ARBA" id="ARBA00012438"/>
    </source>
</evidence>
<dbReference type="EC" id="2.7.13.3" evidence="3"/>
<evidence type="ECO:0000256" key="12">
    <source>
        <dbReference type="SAM" id="Coils"/>
    </source>
</evidence>
<evidence type="ECO:0000256" key="13">
    <source>
        <dbReference type="SAM" id="Phobius"/>
    </source>
</evidence>
<dbReference type="PRINTS" id="PR00344">
    <property type="entry name" value="BCTRLSENSOR"/>
</dbReference>
<dbReference type="EMBL" id="AP014546">
    <property type="protein sequence ID" value="BBB29680.1"/>
    <property type="molecule type" value="Genomic_DNA"/>
</dbReference>
<dbReference type="Gene3D" id="3.30.565.10">
    <property type="entry name" value="Histidine kinase-like ATPase, C-terminal domain"/>
    <property type="match status" value="1"/>
</dbReference>
<dbReference type="Pfam" id="PF00072">
    <property type="entry name" value="Response_reg"/>
    <property type="match status" value="1"/>
</dbReference>
<dbReference type="KEGG" id="njp:NEJAP_1729"/>
<dbReference type="Pfam" id="PF08269">
    <property type="entry name" value="dCache_2"/>
    <property type="match status" value="1"/>
</dbReference>
<feature type="modified residue" description="4-aspartylphosphate" evidence="11">
    <location>
        <position position="860"/>
    </location>
</feature>
<dbReference type="PANTHER" id="PTHR43065:SF42">
    <property type="entry name" value="TWO-COMPONENT SENSOR PPRA"/>
    <property type="match status" value="1"/>
</dbReference>
<dbReference type="SUPFAM" id="SSF52172">
    <property type="entry name" value="CheY-like"/>
    <property type="match status" value="1"/>
</dbReference>
<keyword evidence="8 18" id="KW-0418">Kinase</keyword>
<dbReference type="SMART" id="SM01049">
    <property type="entry name" value="Cache_2"/>
    <property type="match status" value="2"/>
</dbReference>
<feature type="domain" description="PAC" evidence="16">
    <location>
        <begin position="501"/>
        <end position="552"/>
    </location>
</feature>
<dbReference type="InterPro" id="IPR004358">
    <property type="entry name" value="Sig_transdc_His_kin-like_C"/>
</dbReference>
<dbReference type="PANTHER" id="PTHR43065">
    <property type="entry name" value="SENSOR HISTIDINE KINASE"/>
    <property type="match status" value="1"/>
</dbReference>
<sequence>MLFPSRLVQRFFPIVLILMLVIFSAVYFYSVPFIKSKVYEIERNSSRIALDNVFTMADRMYADTESYQKQVLESHKQRLKIVVSMAESYIDQVYRQVKAGDIGIEEARNIIFEMLRHFQSIDGDYIWVSSYDYRFLSHPDDRFHGKDVSTLKSDDGVVVLPEIINVATRQGEGYSQYKWNRLSGNKQLDKLSYVKDFPEWGFVMGSGIYLEDVQAELEAKRNRALEDLRESFKQLRVAKTGYLFIFDARTNMLIHPNPNIDGTNIQNLLNPVTKKSIAKDLINVADTGNELYYKWDKPGDPGNYIYEKLSLVRHVKGFDWYICSSVYVDELKSSSEQLSERILMIALLSLLVAIAMAFFFIYWVTNPIKQLADTALRVSKGELTATVGFRRDDELGILAKTFDEMVERVRDNIQNLDDKVASRTLALEQIEERQRIILDLLPAEVAYFDTTLTFQFVNQRYADALSKVKSEITGKALESVSQKQYQATLVQLKAALSGNGFGQEYSNWLHDREVIIKRLTTPCYDEVGQVVGVLLVVLDVTSEKEVEKKLLEAQRMSAVGHLAGGLAHDFNNLLSIILGNLVSAAEHYQADAVLQRYLKPSIRAAKRGADITNRLLAFSRRQPLAPLPCDINLLLHESIELLRGSLPSDIELIFSPVVTKNLPFVDPGRLEDALVNLVLNAKQAMPHGGSVHFVVSEVSIIEEGMRLDESVVPGQYIQICVSDTGHGFSDEAIRMAFEPFFTTNSGGTGAGLGLSMVYGFVKQSNGYIGVKSIPGSGAEITLLLPSILAGALQDSTDLVLSQSKEWKGKLVLLVEDDDDVRQVVRELLVKMGFNVIEASTAQEALELMGVLEGVFALVSDIRLNGEVNGFDLADNFQAMHPCSKIVLMTGYAFDENSGREGKNAHRIIQKPFDIKELKESFEVEDQLGKGE</sequence>
<dbReference type="Pfam" id="PF08448">
    <property type="entry name" value="PAS_4"/>
    <property type="match status" value="1"/>
</dbReference>
<keyword evidence="19" id="KW-1185">Reference proteome</keyword>
<dbReference type="InterPro" id="IPR003660">
    <property type="entry name" value="HAMP_dom"/>
</dbReference>
<evidence type="ECO:0000256" key="4">
    <source>
        <dbReference type="ARBA" id="ARBA00022475"/>
    </source>
</evidence>
<dbReference type="InterPro" id="IPR033480">
    <property type="entry name" value="sCache_2"/>
</dbReference>
<evidence type="ECO:0000256" key="10">
    <source>
        <dbReference type="ARBA" id="ARBA00023136"/>
    </source>
</evidence>
<organism evidence="18 19">
    <name type="scientific">Neptunomonas japonica JAMM 1380</name>
    <dbReference type="NCBI Taxonomy" id="1441457"/>
    <lineage>
        <taxon>Bacteria</taxon>
        <taxon>Pseudomonadati</taxon>
        <taxon>Pseudomonadota</taxon>
        <taxon>Gammaproteobacteria</taxon>
        <taxon>Oceanospirillales</taxon>
        <taxon>Oceanospirillaceae</taxon>
        <taxon>Neptunomonas</taxon>
    </lineage>
</organism>
<dbReference type="InterPro" id="IPR011006">
    <property type="entry name" value="CheY-like_superfamily"/>
</dbReference>
<evidence type="ECO:0000256" key="1">
    <source>
        <dbReference type="ARBA" id="ARBA00000085"/>
    </source>
</evidence>
<dbReference type="PROSITE" id="PS50885">
    <property type="entry name" value="HAMP"/>
    <property type="match status" value="1"/>
</dbReference>
<proteinExistence type="predicted"/>
<keyword evidence="7 13" id="KW-0812">Transmembrane</keyword>
<dbReference type="SUPFAM" id="SSF55874">
    <property type="entry name" value="ATPase domain of HSP90 chaperone/DNA topoisomerase II/histidine kinase"/>
    <property type="match status" value="1"/>
</dbReference>
<dbReference type="Gene3D" id="3.40.50.2300">
    <property type="match status" value="1"/>
</dbReference>
<dbReference type="InterPro" id="IPR013656">
    <property type="entry name" value="PAS_4"/>
</dbReference>
<dbReference type="Pfam" id="PF00512">
    <property type="entry name" value="HisKA"/>
    <property type="match status" value="1"/>
</dbReference>
<dbReference type="InterPro" id="IPR036097">
    <property type="entry name" value="HisK_dim/P_sf"/>
</dbReference>
<dbReference type="CDD" id="cd06225">
    <property type="entry name" value="HAMP"/>
    <property type="match status" value="1"/>
</dbReference>
<dbReference type="CDD" id="cd00082">
    <property type="entry name" value="HisKA"/>
    <property type="match status" value="1"/>
</dbReference>
<evidence type="ECO:0000259" key="17">
    <source>
        <dbReference type="PROSITE" id="PS50885"/>
    </source>
</evidence>
<gene>
    <name evidence="18" type="ORF">NEJAP_1729</name>
</gene>
<keyword evidence="12" id="KW-0175">Coiled coil</keyword>
<dbReference type="GO" id="GO:0000155">
    <property type="term" value="F:phosphorelay sensor kinase activity"/>
    <property type="evidence" value="ECO:0007669"/>
    <property type="project" value="InterPro"/>
</dbReference>
<dbReference type="InterPro" id="IPR004010">
    <property type="entry name" value="Double_Cache_2"/>
</dbReference>
<evidence type="ECO:0000259" key="16">
    <source>
        <dbReference type="PROSITE" id="PS50113"/>
    </source>
</evidence>
<feature type="domain" description="Response regulatory" evidence="15">
    <location>
        <begin position="810"/>
        <end position="925"/>
    </location>
</feature>
<protein>
    <recommendedName>
        <fullName evidence="3">histidine kinase</fullName>
        <ecNumber evidence="3">2.7.13.3</ecNumber>
    </recommendedName>
</protein>
<dbReference type="InterPro" id="IPR035965">
    <property type="entry name" value="PAS-like_dom_sf"/>
</dbReference>
<evidence type="ECO:0000313" key="18">
    <source>
        <dbReference type="EMBL" id="BBB29680.1"/>
    </source>
</evidence>
<evidence type="ECO:0000256" key="6">
    <source>
        <dbReference type="ARBA" id="ARBA00022679"/>
    </source>
</evidence>
<dbReference type="SUPFAM" id="SSF55785">
    <property type="entry name" value="PYP-like sensor domain (PAS domain)"/>
    <property type="match status" value="1"/>
</dbReference>
<accession>A0A7R6SVQ5</accession>
<evidence type="ECO:0000256" key="7">
    <source>
        <dbReference type="ARBA" id="ARBA00022692"/>
    </source>
</evidence>
<keyword evidence="10 13" id="KW-0472">Membrane</keyword>
<reference evidence="18 19" key="1">
    <citation type="journal article" date="2008" name="Int. J. Syst. Evol. Microbiol.">
        <title>Neptunomonas japonica sp. nov., an Osedax japonicus symbiont-like bacterium isolated from sediment adjacent to sperm whale carcasses off Kagoshima, Japan.</title>
        <authorList>
            <person name="Miyazaki M."/>
            <person name="Nogi Y."/>
            <person name="Fujiwara Y."/>
            <person name="Kawato M."/>
            <person name="Kubokawa K."/>
            <person name="Horikoshi K."/>
        </authorList>
    </citation>
    <scope>NUCLEOTIDE SEQUENCE [LARGE SCALE GENOMIC DNA]</scope>
    <source>
        <strain evidence="18 19">JAMM 1380</strain>
    </source>
</reference>
<dbReference type="SUPFAM" id="SSF158472">
    <property type="entry name" value="HAMP domain-like"/>
    <property type="match status" value="1"/>
</dbReference>
<dbReference type="AlphaFoldDB" id="A0A7R6SVQ5"/>
<evidence type="ECO:0000259" key="14">
    <source>
        <dbReference type="PROSITE" id="PS50109"/>
    </source>
</evidence>
<feature type="domain" description="Histidine kinase" evidence="14">
    <location>
        <begin position="565"/>
        <end position="788"/>
    </location>
</feature>